<dbReference type="InterPro" id="IPR022066">
    <property type="entry name" value="PdtaS_GAF"/>
</dbReference>
<dbReference type="eggNOG" id="COG3920">
    <property type="taxonomic scope" value="Bacteria"/>
</dbReference>
<evidence type="ECO:0000256" key="5">
    <source>
        <dbReference type="ARBA" id="ARBA00022741"/>
    </source>
</evidence>
<protein>
    <recommendedName>
        <fullName evidence="2">histidine kinase</fullName>
        <ecNumber evidence="2">2.7.13.3</ecNumber>
    </recommendedName>
</protein>
<dbReference type="SUPFAM" id="SSF55874">
    <property type="entry name" value="ATPase domain of HSP90 chaperone/DNA topoisomerase II/histidine kinase"/>
    <property type="match status" value="1"/>
</dbReference>
<dbReference type="PANTHER" id="PTHR41523:SF8">
    <property type="entry name" value="ETHYLENE RESPONSE SENSOR PROTEIN"/>
    <property type="match status" value="1"/>
</dbReference>
<keyword evidence="10" id="KW-1185">Reference proteome</keyword>
<keyword evidence="5" id="KW-0547">Nucleotide-binding</keyword>
<dbReference type="EC" id="2.7.13.3" evidence="2"/>
<keyword evidence="3" id="KW-0597">Phosphoprotein</keyword>
<sequence>MLRTICKQHTALPDKSIRKLEKIAEGLTVLSKLLKADIFIDCPTGINDAAIVVAEANPETGSSYTQSVVGQYAYRKNEPAVLRTLETGLPSRDYKALTQENTLVRQNVVPIKNEKEEVIGVLIVEEGSNDTGLNKELNFLHDATNELLRSSMEMTKEQKIIDYINDGIIIFNEKGILIYANSKAKNIYKKIGYKHNILGTKFSNIVLNNIAFKDVLDGIIPGSSDIHIAKMDLNIHYYLIKESKNVKNVVLFIKDLTEIKEKEKELILKSVAIKEIHHRVKNNLQTIASLLRIQARKTEDEAVRQAFNESINRILSIAVTHEILAQNGLDDLKIKEMFSKILKNSIRASIGENLDLKTSISGDDFKINSDKSTSIALIANELVQNSITHGFKGMTSGKIDITVKQGKIKSKVTIADNGVGFKSKDFKNESLGLQIVKSLVKEKLFGTIDIKSTKNGTIIVFDFEN</sequence>
<dbReference type="Gene3D" id="3.30.565.10">
    <property type="entry name" value="Histidine kinase-like ATPase, C-terminal domain"/>
    <property type="match status" value="1"/>
</dbReference>
<keyword evidence="4" id="KW-0808">Transferase</keyword>
<proteinExistence type="predicted"/>
<dbReference type="Proteomes" id="UP000000845">
    <property type="component" value="Chromosome"/>
</dbReference>
<gene>
    <name evidence="9" type="ordered locus">Sterm_1052</name>
</gene>
<feature type="domain" description="Histidine kinase" evidence="8">
    <location>
        <begin position="275"/>
        <end position="465"/>
    </location>
</feature>
<dbReference type="InterPro" id="IPR038424">
    <property type="entry name" value="H_kinase_PdtaS_GAF_sf"/>
</dbReference>
<dbReference type="Pfam" id="PF07568">
    <property type="entry name" value="HisKA_2"/>
    <property type="match status" value="1"/>
</dbReference>
<dbReference type="RefSeq" id="WP_012860516.1">
    <property type="nucleotide sequence ID" value="NC_013517.1"/>
</dbReference>
<dbReference type="STRING" id="526218.Sterm_1052"/>
<dbReference type="PROSITE" id="PS50109">
    <property type="entry name" value="HIS_KIN"/>
    <property type="match status" value="1"/>
</dbReference>
<dbReference type="Pfam" id="PF02518">
    <property type="entry name" value="HATPase_c"/>
    <property type="match status" value="1"/>
</dbReference>
<dbReference type="HOGENOM" id="CLU_045351_1_0_0"/>
<reference evidence="10" key="1">
    <citation type="submission" date="2009-09" db="EMBL/GenBank/DDBJ databases">
        <title>The complete chromosome of Sebaldella termitidis ATCC 33386.</title>
        <authorList>
            <consortium name="US DOE Joint Genome Institute (JGI-PGF)"/>
            <person name="Lucas S."/>
            <person name="Copeland A."/>
            <person name="Lapidus A."/>
            <person name="Glavina del Rio T."/>
            <person name="Dalin E."/>
            <person name="Tice H."/>
            <person name="Bruce D."/>
            <person name="Goodwin L."/>
            <person name="Pitluck S."/>
            <person name="Kyrpides N."/>
            <person name="Mavromatis K."/>
            <person name="Ivanova N."/>
            <person name="Mikhailova N."/>
            <person name="Sims D."/>
            <person name="Meincke L."/>
            <person name="Brettin T."/>
            <person name="Detter J.C."/>
            <person name="Han C."/>
            <person name="Larimer F."/>
            <person name="Land M."/>
            <person name="Hauser L."/>
            <person name="Markowitz V."/>
            <person name="Cheng J.F."/>
            <person name="Hugenholtz P."/>
            <person name="Woyke T."/>
            <person name="Wu D."/>
            <person name="Eisen J.A."/>
        </authorList>
    </citation>
    <scope>NUCLEOTIDE SEQUENCE [LARGE SCALE GENOMIC DNA]</scope>
    <source>
        <strain evidence="10">ATCC 33386 / NCTC 11300</strain>
    </source>
</reference>
<dbReference type="AlphaFoldDB" id="D1AFN5"/>
<reference evidence="9 10" key="2">
    <citation type="journal article" date="2010" name="Stand. Genomic Sci.">
        <title>Complete genome sequence of Sebaldella termitidis type strain (NCTC 11300).</title>
        <authorList>
            <person name="Harmon-Smith M."/>
            <person name="Celia L."/>
            <person name="Chertkov O."/>
            <person name="Lapidus A."/>
            <person name="Copeland A."/>
            <person name="Glavina Del Rio T."/>
            <person name="Nolan M."/>
            <person name="Lucas S."/>
            <person name="Tice H."/>
            <person name="Cheng J.F."/>
            <person name="Han C."/>
            <person name="Detter J.C."/>
            <person name="Bruce D."/>
            <person name="Goodwin L."/>
            <person name="Pitluck S."/>
            <person name="Pati A."/>
            <person name="Liolios K."/>
            <person name="Ivanova N."/>
            <person name="Mavromatis K."/>
            <person name="Mikhailova N."/>
            <person name="Chen A."/>
            <person name="Palaniappan K."/>
            <person name="Land M."/>
            <person name="Hauser L."/>
            <person name="Chang Y.J."/>
            <person name="Jeffries C.D."/>
            <person name="Brettin T."/>
            <person name="Goker M."/>
            <person name="Beck B."/>
            <person name="Bristow J."/>
            <person name="Eisen J.A."/>
            <person name="Markowitz V."/>
            <person name="Hugenholtz P."/>
            <person name="Kyrpides N.C."/>
            <person name="Klenk H.P."/>
            <person name="Chen F."/>
        </authorList>
    </citation>
    <scope>NUCLEOTIDE SEQUENCE [LARGE SCALE GENOMIC DNA]</scope>
    <source>
        <strain evidence="10">ATCC 33386 / NCTC 11300</strain>
    </source>
</reference>
<dbReference type="PANTHER" id="PTHR41523">
    <property type="entry name" value="TWO-COMPONENT SYSTEM SENSOR PROTEIN"/>
    <property type="match status" value="1"/>
</dbReference>
<dbReference type="InterPro" id="IPR036890">
    <property type="entry name" value="HATPase_C_sf"/>
</dbReference>
<evidence type="ECO:0000313" key="9">
    <source>
        <dbReference type="EMBL" id="ACZ07920.1"/>
    </source>
</evidence>
<evidence type="ECO:0000256" key="7">
    <source>
        <dbReference type="ARBA" id="ARBA00022840"/>
    </source>
</evidence>
<dbReference type="Gene3D" id="3.30.450.280">
    <property type="entry name" value="GAF domain"/>
    <property type="match status" value="1"/>
</dbReference>
<evidence type="ECO:0000256" key="3">
    <source>
        <dbReference type="ARBA" id="ARBA00022553"/>
    </source>
</evidence>
<evidence type="ECO:0000313" key="10">
    <source>
        <dbReference type="Proteomes" id="UP000000845"/>
    </source>
</evidence>
<dbReference type="GO" id="GO:0004673">
    <property type="term" value="F:protein histidine kinase activity"/>
    <property type="evidence" value="ECO:0007669"/>
    <property type="project" value="UniProtKB-EC"/>
</dbReference>
<dbReference type="Gene3D" id="3.30.450.20">
    <property type="entry name" value="PAS domain"/>
    <property type="match status" value="1"/>
</dbReference>
<dbReference type="SMR" id="D1AFN5"/>
<organism evidence="9 10">
    <name type="scientific">Sebaldella termitidis (strain ATCC 33386 / NCTC 11300)</name>
    <dbReference type="NCBI Taxonomy" id="526218"/>
    <lineage>
        <taxon>Bacteria</taxon>
        <taxon>Fusobacteriati</taxon>
        <taxon>Fusobacteriota</taxon>
        <taxon>Fusobacteriia</taxon>
        <taxon>Fusobacteriales</taxon>
        <taxon>Leptotrichiaceae</taxon>
        <taxon>Sebaldella</taxon>
    </lineage>
</organism>
<dbReference type="EMBL" id="CP001739">
    <property type="protein sequence ID" value="ACZ07920.1"/>
    <property type="molecule type" value="Genomic_DNA"/>
</dbReference>
<name>D1AFN5_SEBTE</name>
<evidence type="ECO:0000256" key="1">
    <source>
        <dbReference type="ARBA" id="ARBA00000085"/>
    </source>
</evidence>
<dbReference type="InterPro" id="IPR003594">
    <property type="entry name" value="HATPase_dom"/>
</dbReference>
<dbReference type="GO" id="GO:0005524">
    <property type="term" value="F:ATP binding"/>
    <property type="evidence" value="ECO:0007669"/>
    <property type="project" value="UniProtKB-KW"/>
</dbReference>
<evidence type="ECO:0000256" key="6">
    <source>
        <dbReference type="ARBA" id="ARBA00022777"/>
    </source>
</evidence>
<accession>D1AFN5</accession>
<evidence type="ECO:0000256" key="2">
    <source>
        <dbReference type="ARBA" id="ARBA00012438"/>
    </source>
</evidence>
<evidence type="ECO:0000256" key="4">
    <source>
        <dbReference type="ARBA" id="ARBA00022679"/>
    </source>
</evidence>
<dbReference type="InterPro" id="IPR005467">
    <property type="entry name" value="His_kinase_dom"/>
</dbReference>
<keyword evidence="6 9" id="KW-0418">Kinase</keyword>
<evidence type="ECO:0000259" key="8">
    <source>
        <dbReference type="PROSITE" id="PS50109"/>
    </source>
</evidence>
<dbReference type="InterPro" id="IPR011495">
    <property type="entry name" value="Sig_transdc_His_kin_sub2_dim/P"/>
</dbReference>
<dbReference type="KEGG" id="str:Sterm_1052"/>
<dbReference type="Pfam" id="PF12282">
    <property type="entry name" value="GAF_PdtaS"/>
    <property type="match status" value="1"/>
</dbReference>
<keyword evidence="7" id="KW-0067">ATP-binding</keyword>
<comment type="catalytic activity">
    <reaction evidence="1">
        <text>ATP + protein L-histidine = ADP + protein N-phospho-L-histidine.</text>
        <dbReference type="EC" id="2.7.13.3"/>
    </reaction>
</comment>